<dbReference type="SUPFAM" id="SSF50104">
    <property type="entry name" value="Translation proteins SH3-like domain"/>
    <property type="match status" value="1"/>
</dbReference>
<dbReference type="Gene3D" id="3.30.70.940">
    <property type="entry name" value="NusG, N-terminal domain"/>
    <property type="match status" value="1"/>
</dbReference>
<dbReference type="SUPFAM" id="SSF82679">
    <property type="entry name" value="N-utilization substance G protein NusG, N-terminal domain"/>
    <property type="match status" value="1"/>
</dbReference>
<dbReference type="InterPro" id="IPR005824">
    <property type="entry name" value="KOW"/>
</dbReference>
<gene>
    <name evidence="6" type="ORF">JQ615_38040</name>
</gene>
<dbReference type="Proteomes" id="UP001315278">
    <property type="component" value="Unassembled WGS sequence"/>
</dbReference>
<comment type="caution">
    <text evidence="6">The sequence shown here is derived from an EMBL/GenBank/DDBJ whole genome shotgun (WGS) entry which is preliminary data.</text>
</comment>
<accession>A0ABS5FWG2</accession>
<dbReference type="InterPro" id="IPR043425">
    <property type="entry name" value="NusG-like"/>
</dbReference>
<dbReference type="InterPro" id="IPR006645">
    <property type="entry name" value="NGN-like_dom"/>
</dbReference>
<dbReference type="EMBL" id="JAFCJH010000073">
    <property type="protein sequence ID" value="MBR0801170.1"/>
    <property type="molecule type" value="Genomic_DNA"/>
</dbReference>
<organism evidence="6 7">
    <name type="scientific">Bradyrhizobium jicamae</name>
    <dbReference type="NCBI Taxonomy" id="280332"/>
    <lineage>
        <taxon>Bacteria</taxon>
        <taxon>Pseudomonadati</taxon>
        <taxon>Pseudomonadota</taxon>
        <taxon>Alphaproteobacteria</taxon>
        <taxon>Hyphomicrobiales</taxon>
        <taxon>Nitrobacteraceae</taxon>
        <taxon>Bradyrhizobium</taxon>
    </lineage>
</organism>
<proteinExistence type="predicted"/>
<evidence type="ECO:0000259" key="4">
    <source>
        <dbReference type="SMART" id="SM00738"/>
    </source>
</evidence>
<feature type="domain" description="NusG-like N-terminal" evidence="4">
    <location>
        <begin position="7"/>
        <end position="106"/>
    </location>
</feature>
<evidence type="ECO:0000256" key="1">
    <source>
        <dbReference type="ARBA" id="ARBA00022814"/>
    </source>
</evidence>
<keyword evidence="3" id="KW-0804">Transcription</keyword>
<dbReference type="InterPro" id="IPR008991">
    <property type="entry name" value="Translation_prot_SH3-like_sf"/>
</dbReference>
<evidence type="ECO:0000256" key="3">
    <source>
        <dbReference type="ARBA" id="ARBA00023163"/>
    </source>
</evidence>
<dbReference type="Pfam" id="PF02357">
    <property type="entry name" value="NusG"/>
    <property type="match status" value="1"/>
</dbReference>
<evidence type="ECO:0000313" key="6">
    <source>
        <dbReference type="EMBL" id="MBR0801170.1"/>
    </source>
</evidence>
<reference evidence="7" key="1">
    <citation type="journal article" date="2021" name="ISME J.">
        <title>Evolutionary origin and ecological implication of a unique nif island in free-living Bradyrhizobium lineages.</title>
        <authorList>
            <person name="Tao J."/>
        </authorList>
    </citation>
    <scope>NUCLEOTIDE SEQUENCE [LARGE SCALE GENOMIC DNA]</scope>
    <source>
        <strain evidence="7">SZCCT0434</strain>
    </source>
</reference>
<protein>
    <submittedName>
        <fullName evidence="6">Transcriptional activator RfaH</fullName>
    </submittedName>
</protein>
<name>A0ABS5FWG2_9BRAD</name>
<dbReference type="CDD" id="cd09892">
    <property type="entry name" value="NGN_SP_RfaH"/>
    <property type="match status" value="1"/>
</dbReference>
<keyword evidence="1" id="KW-0889">Transcription antitermination</keyword>
<dbReference type="InterPro" id="IPR036735">
    <property type="entry name" value="NGN_dom_sf"/>
</dbReference>
<evidence type="ECO:0000313" key="7">
    <source>
        <dbReference type="Proteomes" id="UP001315278"/>
    </source>
</evidence>
<sequence length="172" mass="18911">MISAEPNSRWFVAQTHINGEAKAASHLSRQGFAVYLPRYLKRRSHARKVETIARPLFPRYLFVAIDLAAQRWRAIQSTLGVSHLVCWGDRPASVEDGVISALRAREDEAGFVRLASRSPFSPGDKVRIVEGAFVDSLALVEGVSDHDRVAVLLDLLGRKVRVLVGADLIAAA</sequence>
<dbReference type="RefSeq" id="WP_212495293.1">
    <property type="nucleotide sequence ID" value="NZ_JAFCJH010000073.1"/>
</dbReference>
<feature type="domain" description="KOW" evidence="5">
    <location>
        <begin position="119"/>
        <end position="146"/>
    </location>
</feature>
<evidence type="ECO:0000259" key="5">
    <source>
        <dbReference type="SMART" id="SM00739"/>
    </source>
</evidence>
<evidence type="ECO:0000256" key="2">
    <source>
        <dbReference type="ARBA" id="ARBA00023015"/>
    </source>
</evidence>
<keyword evidence="2" id="KW-0805">Transcription regulation</keyword>
<dbReference type="SMART" id="SM00738">
    <property type="entry name" value="NGN"/>
    <property type="match status" value="1"/>
</dbReference>
<dbReference type="CDD" id="cd06091">
    <property type="entry name" value="KOW_NusG"/>
    <property type="match status" value="1"/>
</dbReference>
<keyword evidence="7" id="KW-1185">Reference proteome</keyword>
<dbReference type="SMART" id="SM00739">
    <property type="entry name" value="KOW"/>
    <property type="match status" value="1"/>
</dbReference>
<dbReference type="PANTHER" id="PTHR30265">
    <property type="entry name" value="RHO-INTERACTING TRANSCRIPTION TERMINATION FACTOR NUSG"/>
    <property type="match status" value="1"/>
</dbReference>
<dbReference type="PANTHER" id="PTHR30265:SF7">
    <property type="entry name" value="TRANSCRIPTION ANTITERMINATION PROTEIN RFAH"/>
    <property type="match status" value="1"/>
</dbReference>